<dbReference type="AlphaFoldDB" id="A0A8H3UE01"/>
<evidence type="ECO:0000313" key="3">
    <source>
        <dbReference type="EMBL" id="KAE9987451.1"/>
    </source>
</evidence>
<proteinExistence type="predicted"/>
<sequence length="135" mass="14987">MKFSLPSLVLLASFAPVTIAGLIPLYIVLYPPGTSEATKKEAKSVITKSGGLVLYDYENFNGIAANIPSEAMDKVKKLGNPTISADRMYHLDAAQNFSWTRYEQRVITTQSMITLLTIRWLLKDDLSWGTQMSVV</sequence>
<organism evidence="2 4">
    <name type="scientific">Venturia inaequalis</name>
    <name type="common">Apple scab fungus</name>
    <dbReference type="NCBI Taxonomy" id="5025"/>
    <lineage>
        <taxon>Eukaryota</taxon>
        <taxon>Fungi</taxon>
        <taxon>Dikarya</taxon>
        <taxon>Ascomycota</taxon>
        <taxon>Pezizomycotina</taxon>
        <taxon>Dothideomycetes</taxon>
        <taxon>Pleosporomycetidae</taxon>
        <taxon>Venturiales</taxon>
        <taxon>Venturiaceae</taxon>
        <taxon>Venturia</taxon>
    </lineage>
</organism>
<dbReference type="Proteomes" id="UP000447873">
    <property type="component" value="Unassembled WGS sequence"/>
</dbReference>
<evidence type="ECO:0000313" key="4">
    <source>
        <dbReference type="Proteomes" id="UP000433883"/>
    </source>
</evidence>
<dbReference type="EMBL" id="WNWS01000018">
    <property type="protein sequence ID" value="KAE9987451.1"/>
    <property type="molecule type" value="Genomic_DNA"/>
</dbReference>
<gene>
    <name evidence="2" type="ORF">BLS_006329</name>
    <name evidence="3" type="ORF">EG328_002808</name>
</gene>
<dbReference type="SUPFAM" id="SSF54897">
    <property type="entry name" value="Protease propeptides/inhibitors"/>
    <property type="match status" value="1"/>
</dbReference>
<dbReference type="EMBL" id="WNWQ01000462">
    <property type="protein sequence ID" value="KAE9967518.1"/>
    <property type="molecule type" value="Genomic_DNA"/>
</dbReference>
<accession>A0A8H3UE01</accession>
<keyword evidence="1" id="KW-0732">Signal</keyword>
<feature type="signal peptide" evidence="1">
    <location>
        <begin position="1"/>
        <end position="20"/>
    </location>
</feature>
<protein>
    <submittedName>
        <fullName evidence="2">Uncharacterized protein</fullName>
    </submittedName>
</protein>
<dbReference type="InterPro" id="IPR037045">
    <property type="entry name" value="S8pro/Inhibitor_I9_sf"/>
</dbReference>
<reference evidence="2 4" key="1">
    <citation type="submission" date="2019-11" db="EMBL/GenBank/DDBJ databases">
        <title>Venturia inaequalis Genome Resource.</title>
        <authorList>
            <person name="Lichtner F.J."/>
        </authorList>
    </citation>
    <scope>NUCLEOTIDE SEQUENCE [LARGE SCALE GENOMIC DNA]</scope>
    <source>
        <strain evidence="3 5">120213</strain>
        <strain evidence="2">Bline_iso_100314</strain>
    </source>
</reference>
<dbReference type="Proteomes" id="UP000433883">
    <property type="component" value="Unassembled WGS sequence"/>
</dbReference>
<feature type="chain" id="PRO_5044690558" evidence="1">
    <location>
        <begin position="21"/>
        <end position="135"/>
    </location>
</feature>
<comment type="caution">
    <text evidence="2">The sequence shown here is derived from an EMBL/GenBank/DDBJ whole genome shotgun (WGS) entry which is preliminary data.</text>
</comment>
<evidence type="ECO:0000313" key="2">
    <source>
        <dbReference type="EMBL" id="KAE9967518.1"/>
    </source>
</evidence>
<evidence type="ECO:0000256" key="1">
    <source>
        <dbReference type="SAM" id="SignalP"/>
    </source>
</evidence>
<evidence type="ECO:0000313" key="5">
    <source>
        <dbReference type="Proteomes" id="UP000447873"/>
    </source>
</evidence>
<dbReference type="Gene3D" id="3.30.70.80">
    <property type="entry name" value="Peptidase S8 propeptide/proteinase inhibitor I9"/>
    <property type="match status" value="1"/>
</dbReference>
<name>A0A8H3UE01_VENIN</name>